<keyword evidence="4 9" id="KW-0812">Transmembrane</keyword>
<evidence type="ECO:0000256" key="4">
    <source>
        <dbReference type="ARBA" id="ARBA00022692"/>
    </source>
</evidence>
<dbReference type="InterPro" id="IPR009542">
    <property type="entry name" value="Spc1/SPCS1"/>
</dbReference>
<evidence type="ECO:0000256" key="7">
    <source>
        <dbReference type="ARBA" id="ARBA00023136"/>
    </source>
</evidence>
<dbReference type="GO" id="GO:0006465">
    <property type="term" value="P:signal peptide processing"/>
    <property type="evidence" value="ECO:0007669"/>
    <property type="project" value="InterPro"/>
</dbReference>
<dbReference type="InParanoid" id="Q6CNV0"/>
<keyword evidence="7 9" id="KW-0472">Membrane</keyword>
<dbReference type="FunCoup" id="Q6CNV0">
    <property type="interactions" value="158"/>
</dbReference>
<keyword evidence="11" id="KW-1185">Reference proteome</keyword>
<dbReference type="PANTHER" id="PTHR13202">
    <property type="entry name" value="MICROSOMAL SIGNAL PEPTIDASE 12 KDA SUBUNIT"/>
    <property type="match status" value="1"/>
</dbReference>
<sequence length="91" mass="10211">MEVLQDLGRQLVFPIDFESQSYTESISNKALYLITFFSFISGYLTESIKVSGIVFVLGLIVVLVIVLPPYSAYNKHRPQWANSGPTVVEPK</sequence>
<dbReference type="PANTHER" id="PTHR13202:SF0">
    <property type="entry name" value="SIGNAL PEPTIDASE COMPLEX SUBUNIT 1"/>
    <property type="match status" value="1"/>
</dbReference>
<proteinExistence type="inferred from homology"/>
<dbReference type="HOGENOM" id="CLU_134505_2_0_1"/>
<comment type="subcellular location">
    <subcellularLocation>
        <location evidence="1">Endoplasmic reticulum membrane</location>
        <topology evidence="1">Multi-pass membrane protein</topology>
    </subcellularLocation>
</comment>
<dbReference type="STRING" id="284590.Q6CNV0"/>
<feature type="transmembrane region" description="Helical" evidence="9">
    <location>
        <begin position="50"/>
        <end position="70"/>
    </location>
</feature>
<dbReference type="PaxDb" id="284590-Q6CNV0"/>
<comment type="function">
    <text evidence="8">Component of the signal peptidase complex (SPC) which catalyzes the cleavage of N-terminal signal sequences from nascent proteins as they are translocated into the lumen of the endoplasmic reticulum. Dispensable for SPC enzymatic activity.</text>
</comment>
<evidence type="ECO:0000313" key="10">
    <source>
        <dbReference type="EMBL" id="CAG99476.1"/>
    </source>
</evidence>
<evidence type="ECO:0000256" key="6">
    <source>
        <dbReference type="ARBA" id="ARBA00022989"/>
    </source>
</evidence>
<evidence type="ECO:0000256" key="8">
    <source>
        <dbReference type="ARBA" id="ARBA00045204"/>
    </source>
</evidence>
<dbReference type="KEGG" id="kla:KLLA0_E09747g"/>
<evidence type="ECO:0000256" key="5">
    <source>
        <dbReference type="ARBA" id="ARBA00022824"/>
    </source>
</evidence>
<dbReference type="Pfam" id="PF06645">
    <property type="entry name" value="SPC12"/>
    <property type="match status" value="1"/>
</dbReference>
<dbReference type="EMBL" id="CR382125">
    <property type="protein sequence ID" value="CAG99476.1"/>
    <property type="molecule type" value="Genomic_DNA"/>
</dbReference>
<protein>
    <recommendedName>
        <fullName evidence="3">Signal peptidase complex subunit 1</fullName>
    </recommendedName>
</protein>
<evidence type="ECO:0000256" key="2">
    <source>
        <dbReference type="ARBA" id="ARBA00005245"/>
    </source>
</evidence>
<reference evidence="10 11" key="1">
    <citation type="journal article" date="2004" name="Nature">
        <title>Genome evolution in yeasts.</title>
        <authorList>
            <consortium name="Genolevures"/>
            <person name="Dujon B."/>
            <person name="Sherman D."/>
            <person name="Fischer G."/>
            <person name="Durrens P."/>
            <person name="Casaregola S."/>
            <person name="Lafontaine I."/>
            <person name="de Montigny J."/>
            <person name="Marck C."/>
            <person name="Neuveglise C."/>
            <person name="Talla E."/>
            <person name="Goffard N."/>
            <person name="Frangeul L."/>
            <person name="Aigle M."/>
            <person name="Anthouard V."/>
            <person name="Babour A."/>
            <person name="Barbe V."/>
            <person name="Barnay S."/>
            <person name="Blanchin S."/>
            <person name="Beckerich J.M."/>
            <person name="Beyne E."/>
            <person name="Bleykasten C."/>
            <person name="Boisrame A."/>
            <person name="Boyer J."/>
            <person name="Cattolico L."/>
            <person name="Confanioleri F."/>
            <person name="de Daruvar A."/>
            <person name="Despons L."/>
            <person name="Fabre E."/>
            <person name="Fairhead C."/>
            <person name="Ferry-Dumazet H."/>
            <person name="Groppi A."/>
            <person name="Hantraye F."/>
            <person name="Hennequin C."/>
            <person name="Jauniaux N."/>
            <person name="Joyet P."/>
            <person name="Kachouri R."/>
            <person name="Kerrest A."/>
            <person name="Koszul R."/>
            <person name="Lemaire M."/>
            <person name="Lesur I."/>
            <person name="Ma L."/>
            <person name="Muller H."/>
            <person name="Nicaud J.M."/>
            <person name="Nikolski M."/>
            <person name="Oztas S."/>
            <person name="Ozier-Kalogeropoulos O."/>
            <person name="Pellenz S."/>
            <person name="Potier S."/>
            <person name="Richard G.F."/>
            <person name="Straub M.L."/>
            <person name="Suleau A."/>
            <person name="Swennene D."/>
            <person name="Tekaia F."/>
            <person name="Wesolowski-Louvel M."/>
            <person name="Westhof E."/>
            <person name="Wirth B."/>
            <person name="Zeniou-Meyer M."/>
            <person name="Zivanovic I."/>
            <person name="Bolotin-Fukuhara M."/>
            <person name="Thierry A."/>
            <person name="Bouchier C."/>
            <person name="Caudron B."/>
            <person name="Scarpelli C."/>
            <person name="Gaillardin C."/>
            <person name="Weissenbach J."/>
            <person name="Wincker P."/>
            <person name="Souciet J.L."/>
        </authorList>
    </citation>
    <scope>NUCLEOTIDE SEQUENCE [LARGE SCALE GENOMIC DNA]</scope>
    <source>
        <strain evidence="11">ATCC 8585 / CBS 2359 / DSM 70799 / NBRC 1267 / NRRL Y-1140 / WM37</strain>
    </source>
</reference>
<evidence type="ECO:0000256" key="1">
    <source>
        <dbReference type="ARBA" id="ARBA00004477"/>
    </source>
</evidence>
<organism evidence="10 11">
    <name type="scientific">Kluyveromyces lactis (strain ATCC 8585 / CBS 2359 / DSM 70799 / NBRC 1267 / NRRL Y-1140 / WM37)</name>
    <name type="common">Yeast</name>
    <name type="synonym">Candida sphaerica</name>
    <dbReference type="NCBI Taxonomy" id="284590"/>
    <lineage>
        <taxon>Eukaryota</taxon>
        <taxon>Fungi</taxon>
        <taxon>Dikarya</taxon>
        <taxon>Ascomycota</taxon>
        <taxon>Saccharomycotina</taxon>
        <taxon>Saccharomycetes</taxon>
        <taxon>Saccharomycetales</taxon>
        <taxon>Saccharomycetaceae</taxon>
        <taxon>Kluyveromyces</taxon>
    </lineage>
</organism>
<dbReference type="eggNOG" id="KOG4112">
    <property type="taxonomic scope" value="Eukaryota"/>
</dbReference>
<evidence type="ECO:0000256" key="9">
    <source>
        <dbReference type="SAM" id="Phobius"/>
    </source>
</evidence>
<dbReference type="AlphaFoldDB" id="Q6CNV0"/>
<keyword evidence="5" id="KW-0256">Endoplasmic reticulum</keyword>
<dbReference type="GO" id="GO:0005787">
    <property type="term" value="C:signal peptidase complex"/>
    <property type="evidence" value="ECO:0007669"/>
    <property type="project" value="InterPro"/>
</dbReference>
<dbReference type="GO" id="GO:0045047">
    <property type="term" value="P:protein targeting to ER"/>
    <property type="evidence" value="ECO:0007669"/>
    <property type="project" value="TreeGrafter"/>
</dbReference>
<gene>
    <name evidence="10" type="ORF">KLLA0_E09747g</name>
</gene>
<comment type="similarity">
    <text evidence="2">Belongs to the SPCS1 family.</text>
</comment>
<evidence type="ECO:0000313" key="11">
    <source>
        <dbReference type="Proteomes" id="UP000000598"/>
    </source>
</evidence>
<name>Q6CNV0_KLULA</name>
<evidence type="ECO:0000256" key="3">
    <source>
        <dbReference type="ARBA" id="ARBA00017059"/>
    </source>
</evidence>
<accession>Q6CNV0</accession>
<dbReference type="Proteomes" id="UP000000598">
    <property type="component" value="Chromosome E"/>
</dbReference>
<keyword evidence="6 9" id="KW-1133">Transmembrane helix</keyword>